<dbReference type="Proteomes" id="UP000050360">
    <property type="component" value="Unassembled WGS sequence"/>
</dbReference>
<dbReference type="EMBL" id="LKCM01000116">
    <property type="protein sequence ID" value="KPQ44035.1"/>
    <property type="molecule type" value="Genomic_DNA"/>
</dbReference>
<dbReference type="OrthoDB" id="374862at2157"/>
<reference evidence="4" key="2">
    <citation type="submission" date="2017-06" db="EMBL/GenBank/DDBJ databases">
        <authorList>
            <person name="Cremers G."/>
        </authorList>
    </citation>
    <scope>NUCLEOTIDE SEQUENCE [LARGE SCALE GENOMIC DNA]</scope>
</reference>
<keyword evidence="4" id="KW-1185">Reference proteome</keyword>
<gene>
    <name evidence="2" type="ORF">MNV_2290018</name>
    <name evidence="1" type="ORF">MPEBLZ_01402</name>
</gene>
<accession>A0A284VPH2</accession>
<dbReference type="AlphaFoldDB" id="A0A0P7ZGQ7"/>
<accession>A0A0P7ZGQ7</accession>
<evidence type="ECO:0000313" key="1">
    <source>
        <dbReference type="EMBL" id="KPQ44035.1"/>
    </source>
</evidence>
<proteinExistence type="predicted"/>
<organism evidence="1 3">
    <name type="scientific">Candidatus Methanoperedens nitratireducens</name>
    <dbReference type="NCBI Taxonomy" id="1392998"/>
    <lineage>
        <taxon>Archaea</taxon>
        <taxon>Methanobacteriati</taxon>
        <taxon>Methanobacteriota</taxon>
        <taxon>Stenosarchaea group</taxon>
        <taxon>Methanomicrobia</taxon>
        <taxon>Methanosarcinales</taxon>
        <taxon>ANME-2 cluster</taxon>
        <taxon>Candidatus Methanoperedentaceae</taxon>
        <taxon>Candidatus Methanoperedens</taxon>
    </lineage>
</organism>
<reference evidence="2" key="3">
    <citation type="submission" date="2017-06" db="EMBL/GenBank/DDBJ databases">
        <authorList>
            <person name="Kim H.J."/>
            <person name="Triplett B.A."/>
        </authorList>
    </citation>
    <scope>NUCLEOTIDE SEQUENCE [LARGE SCALE GENOMIC DNA]</scope>
    <source>
        <strain evidence="2">Mnv1</strain>
    </source>
</reference>
<evidence type="ECO:0000313" key="2">
    <source>
        <dbReference type="EMBL" id="SNQ61077.1"/>
    </source>
</evidence>
<sequence length="460" mass="45396">MFILIALIGGLILGFASDRFVTGWLGSSQLYIIGITNEVDVGKSTNVTFITFGNDKVISNASVNLDGPASGAGLTDKNGMLTLTVNATSGGNINVTAGKAGYYNATATMIAIPGLVISATPTLLTSNTASFVTFSASSVGKPVGDVLVNLSGAGISLDGVTNSNGEVVLQVNPPKTGAILAIARKSNYTEGSTTITSTSQQALSVSSSHSAVAVNVPMYVTFTVTAGGSRVNDALVSLSGTASGSGITNQDGKAILLVTPGTAGTITVSVSRTGYAGGSTTITSTGIQSLSIKSNPATVTAGVPEFVTFTVTSGSNAVAESTVTLTGAVSGSGITNQNGQVILYVNSTGGGITATATKNGFSTGSMSLGVSGSGQKSLAIIASPSSLTNWVTTYVTFMVTSAGSAVSGATVAVSGGGISTDGITNSAGQVTLQLNAAGQGTISVTARKTGYVDGLTTIDH</sequence>
<dbReference type="Proteomes" id="UP000218615">
    <property type="component" value="Unassembled WGS sequence"/>
</dbReference>
<dbReference type="RefSeq" id="WP_096205688.1">
    <property type="nucleotide sequence ID" value="NZ_FZMP01000145.1"/>
</dbReference>
<evidence type="ECO:0000313" key="3">
    <source>
        <dbReference type="Proteomes" id="UP000050360"/>
    </source>
</evidence>
<dbReference type="EMBL" id="FZMP01000145">
    <property type="protein sequence ID" value="SNQ61077.1"/>
    <property type="molecule type" value="Genomic_DNA"/>
</dbReference>
<reference evidence="1 3" key="1">
    <citation type="submission" date="2015-09" db="EMBL/GenBank/DDBJ databases">
        <title>A metagenomics-based metabolic model of nitrate-dependent anaerobic oxidation of methane by Methanoperedens-like archaea.</title>
        <authorList>
            <person name="Arshad A."/>
            <person name="Speth D.R."/>
            <person name="De Graaf R.M."/>
            <person name="Op Den Camp H.J."/>
            <person name="Jetten M.S."/>
            <person name="Welte C.U."/>
        </authorList>
    </citation>
    <scope>NUCLEOTIDE SEQUENCE [LARGE SCALE GENOMIC DNA]</scope>
</reference>
<name>A0A0P7ZGQ7_9EURY</name>
<evidence type="ECO:0000313" key="4">
    <source>
        <dbReference type="Proteomes" id="UP000218615"/>
    </source>
</evidence>
<protein>
    <submittedName>
        <fullName evidence="1">Cell surface protein</fullName>
    </submittedName>
</protein>